<protein>
    <recommendedName>
        <fullName evidence="2">Retrovirus-related Pol polyprotein from transposon TNT 1-94-like beta-barrel domain-containing protein</fullName>
    </recommendedName>
</protein>
<dbReference type="AlphaFoldDB" id="A0AAW0RGT2"/>
<evidence type="ECO:0000313" key="4">
    <source>
        <dbReference type="Proteomes" id="UP001397290"/>
    </source>
</evidence>
<comment type="caution">
    <text evidence="3">The sequence shown here is derived from an EMBL/GenBank/DDBJ whole genome shotgun (WGS) entry which is preliminary data.</text>
</comment>
<accession>A0AAW0RGT2</accession>
<proteinExistence type="predicted"/>
<dbReference type="InterPro" id="IPR054722">
    <property type="entry name" value="PolX-like_BBD"/>
</dbReference>
<name>A0AAW0RGT2_9HYPO</name>
<feature type="region of interest" description="Disordered" evidence="1">
    <location>
        <begin position="129"/>
        <end position="152"/>
    </location>
</feature>
<reference evidence="3 4" key="1">
    <citation type="submission" date="2020-02" db="EMBL/GenBank/DDBJ databases">
        <title>Comparative genomics of the hypocrealean fungal genus Beauvera.</title>
        <authorList>
            <person name="Showalter D.N."/>
            <person name="Bushley K.E."/>
            <person name="Rehner S.A."/>
        </authorList>
    </citation>
    <scope>NUCLEOTIDE SEQUENCE [LARGE SCALE GENOMIC DNA]</scope>
    <source>
        <strain evidence="3 4">ARSEF4384</strain>
    </source>
</reference>
<keyword evidence="4" id="KW-1185">Reference proteome</keyword>
<dbReference type="EMBL" id="JAAHCF010001100">
    <property type="protein sequence ID" value="KAK8141228.1"/>
    <property type="molecule type" value="Genomic_DNA"/>
</dbReference>
<dbReference type="Pfam" id="PF22936">
    <property type="entry name" value="Pol_BBD"/>
    <property type="match status" value="1"/>
</dbReference>
<organism evidence="3 4">
    <name type="scientific">Beauveria asiatica</name>
    <dbReference type="NCBI Taxonomy" id="1069075"/>
    <lineage>
        <taxon>Eukaryota</taxon>
        <taxon>Fungi</taxon>
        <taxon>Dikarya</taxon>
        <taxon>Ascomycota</taxon>
        <taxon>Pezizomycotina</taxon>
        <taxon>Sordariomycetes</taxon>
        <taxon>Hypocreomycetidae</taxon>
        <taxon>Hypocreales</taxon>
        <taxon>Cordycipitaceae</taxon>
        <taxon>Beauveria</taxon>
    </lineage>
</organism>
<gene>
    <name evidence="3" type="ORF">G3M48_000525</name>
</gene>
<feature type="domain" description="Retrovirus-related Pol polyprotein from transposon TNT 1-94-like beta-barrel" evidence="2">
    <location>
        <begin position="243"/>
        <end position="319"/>
    </location>
</feature>
<evidence type="ECO:0000259" key="2">
    <source>
        <dbReference type="Pfam" id="PF22936"/>
    </source>
</evidence>
<evidence type="ECO:0000256" key="1">
    <source>
        <dbReference type="SAM" id="MobiDB-lite"/>
    </source>
</evidence>
<evidence type="ECO:0000313" key="3">
    <source>
        <dbReference type="EMBL" id="KAK8141228.1"/>
    </source>
</evidence>
<sequence>MTQTKIEFTAKPNSPDDWDAWKNQIRHMQALLTPQKFKNTMVDEWAQDVRLSLRKCKRSGTQRYAIEEQTMAEVVDVIETSFPVFAQIIEADIQKGCVTTVNEILDRLVMSVPNQPIAKVAAATNFRLDHQKPASPAQSPAGPSRPRRERRSCNFCGRKHQIKDAANHWESCFMVLPHTCPPSLSSLLLSEAARERTRKAIAAAPKATQDAIAAAKRGKEAPPPTLVAAALPSQSTENDTVMLSSGAEAHIFNDRSWFRTLNPGEWELLGLFDKPVKANGSGEVLLELENGNQLLLKNAIFCPDSARNMISEDTLKKKGIFWNTEQDVVYTRRKNRVVEVFRIIRVNRQPLVPVKRVSPSRES</sequence>
<feature type="compositionally biased region" description="Low complexity" evidence="1">
    <location>
        <begin position="133"/>
        <end position="144"/>
    </location>
</feature>
<dbReference type="Proteomes" id="UP001397290">
    <property type="component" value="Unassembled WGS sequence"/>
</dbReference>